<evidence type="ECO:0000313" key="1">
    <source>
        <dbReference type="EMBL" id="KAG9353855.1"/>
    </source>
</evidence>
<dbReference type="AlphaFoldDB" id="A0A8T2PR71"/>
<dbReference type="EMBL" id="JAFBMS010000003">
    <property type="protein sequence ID" value="KAG9353855.1"/>
    <property type="molecule type" value="Genomic_DNA"/>
</dbReference>
<organism evidence="1 2">
    <name type="scientific">Albula glossodonta</name>
    <name type="common">roundjaw bonefish</name>
    <dbReference type="NCBI Taxonomy" id="121402"/>
    <lineage>
        <taxon>Eukaryota</taxon>
        <taxon>Metazoa</taxon>
        <taxon>Chordata</taxon>
        <taxon>Craniata</taxon>
        <taxon>Vertebrata</taxon>
        <taxon>Euteleostomi</taxon>
        <taxon>Actinopterygii</taxon>
        <taxon>Neopterygii</taxon>
        <taxon>Teleostei</taxon>
        <taxon>Albuliformes</taxon>
        <taxon>Albulidae</taxon>
        <taxon>Albula</taxon>
    </lineage>
</organism>
<protein>
    <submittedName>
        <fullName evidence="1">Uncharacterized protein</fullName>
    </submittedName>
</protein>
<proteinExistence type="predicted"/>
<comment type="caution">
    <text evidence="1">The sequence shown here is derived from an EMBL/GenBank/DDBJ whole genome shotgun (WGS) entry which is preliminary data.</text>
</comment>
<sequence length="403" mass="43534">MAVKMSDERPEKDRRMKWQHPGWALKCHRGAVQEGQLQQVITGPSSAREIITEPWDRIRIINLSKRTPGPVVLEACEIHDGLDEHRVITQNRGQPLAMFISLMGLWKEVELMSGRKASMMCSRLFWSSSINVTWGGGQSEGEDTISKRFIVIGGYATEKPHRQVTGKARGGEGGLGGGGCILGSDERLTWGEHGGSSSSYCFLPAAGEIHNLPDKNAIISAVGCSVALPRCHLAPLPLGHGTAPALSPPAIHQVLLSAAGPDPTPPAGGAIEGNLAVFAVEGPFFTLPLIVSLSLTTQDYGMTRTACDPLIFTLSLMLLLETNISEKQRTCSMHALIFPPVIIQAETTEEPPALLEASLAEMVLERFAARNVPYRSINVKWVANNKEIKGVAMQAAAISDMHK</sequence>
<gene>
    <name evidence="1" type="ORF">JZ751_011979</name>
</gene>
<dbReference type="Proteomes" id="UP000824540">
    <property type="component" value="Unassembled WGS sequence"/>
</dbReference>
<accession>A0A8T2PR71</accession>
<keyword evidence="2" id="KW-1185">Reference proteome</keyword>
<reference evidence="1" key="1">
    <citation type="thesis" date="2021" institute="BYU ScholarsArchive" country="Provo, UT, USA">
        <title>Applications of and Algorithms for Genome Assembly and Genomic Analyses with an Emphasis on Marine Teleosts.</title>
        <authorList>
            <person name="Pickett B.D."/>
        </authorList>
    </citation>
    <scope>NUCLEOTIDE SEQUENCE</scope>
    <source>
        <strain evidence="1">HI-2016</strain>
    </source>
</reference>
<evidence type="ECO:0000313" key="2">
    <source>
        <dbReference type="Proteomes" id="UP000824540"/>
    </source>
</evidence>
<name>A0A8T2PR71_9TELE</name>